<accession>H5T7K3</accession>
<reference evidence="1 2" key="2">
    <citation type="journal article" date="2017" name="Antonie Van Leeuwenhoek">
        <title>Rhizobium rhizosphaerae sp. nov., a novel species isolated from rice rhizosphere.</title>
        <authorList>
            <person name="Zhao J.J."/>
            <person name="Zhang J."/>
            <person name="Zhang R.J."/>
            <person name="Zhang C.W."/>
            <person name="Yin H.Q."/>
            <person name="Zhang X.X."/>
        </authorList>
    </citation>
    <scope>NUCLEOTIDE SEQUENCE [LARGE SCALE GENOMIC DNA]</scope>
    <source>
        <strain evidence="1 2">ACAM 611</strain>
    </source>
</reference>
<dbReference type="EMBL" id="BAET01000002">
    <property type="protein sequence ID" value="GAB54280.1"/>
    <property type="molecule type" value="Genomic_DNA"/>
</dbReference>
<protein>
    <submittedName>
        <fullName evidence="1">Uncharacterized protein</fullName>
    </submittedName>
</protein>
<evidence type="ECO:0000313" key="2">
    <source>
        <dbReference type="Proteomes" id="UP000053586"/>
    </source>
</evidence>
<sequence length="43" mass="5046">MGVEQWICGGDECVVVLLDGKWIILPKFIEFKRTKIHIIHCYN</sequence>
<dbReference type="AlphaFoldDB" id="H5T7K3"/>
<evidence type="ECO:0000313" key="1">
    <source>
        <dbReference type="EMBL" id="GAB54280.1"/>
    </source>
</evidence>
<gene>
    <name evidence="1" type="ORF">GPUN_0126</name>
</gene>
<comment type="caution">
    <text evidence="1">The sequence shown here is derived from an EMBL/GenBank/DDBJ whole genome shotgun (WGS) entry which is preliminary data.</text>
</comment>
<proteinExistence type="predicted"/>
<reference evidence="1 2" key="1">
    <citation type="journal article" date="2012" name="J. Bacteriol.">
        <title>Genome sequence of proteorhodopsin-containing sea ice bacterium Glaciecola punicea ACAM 611T.</title>
        <authorList>
            <person name="Qin Q.-L."/>
            <person name="Xie B.-B."/>
            <person name="Shu Y.-L."/>
            <person name="Rong J.-C."/>
            <person name="Zhao D.-L."/>
            <person name="Zhang X.-Y."/>
            <person name="Chen X.-L."/>
            <person name="Zhou B.-C."/>
            <person name="Zhanga Y.-Z."/>
        </authorList>
    </citation>
    <scope>NUCLEOTIDE SEQUENCE [LARGE SCALE GENOMIC DNA]</scope>
    <source>
        <strain evidence="1 2">ACAM 611</strain>
    </source>
</reference>
<organism evidence="1 2">
    <name type="scientific">Glaciecola punicea ACAM 611</name>
    <dbReference type="NCBI Taxonomy" id="1121923"/>
    <lineage>
        <taxon>Bacteria</taxon>
        <taxon>Pseudomonadati</taxon>
        <taxon>Pseudomonadota</taxon>
        <taxon>Gammaproteobacteria</taxon>
        <taxon>Alteromonadales</taxon>
        <taxon>Alteromonadaceae</taxon>
        <taxon>Glaciecola</taxon>
    </lineage>
</organism>
<name>H5T7K3_9ALTE</name>
<keyword evidence="2" id="KW-1185">Reference proteome</keyword>
<dbReference type="Proteomes" id="UP000053586">
    <property type="component" value="Unassembled WGS sequence"/>
</dbReference>